<gene>
    <name evidence="4" type="ORF">AO501_07160</name>
</gene>
<comment type="caution">
    <text evidence="4">The sequence shown here is derived from an EMBL/GenBank/DDBJ whole genome shotgun (WGS) entry which is preliminary data.</text>
</comment>
<dbReference type="PANTHER" id="PTHR33375">
    <property type="entry name" value="CHROMOSOME-PARTITIONING PROTEIN PARB-RELATED"/>
    <property type="match status" value="1"/>
</dbReference>
<dbReference type="GO" id="GO:0045881">
    <property type="term" value="P:positive regulation of sporulation resulting in formation of a cellular spore"/>
    <property type="evidence" value="ECO:0007669"/>
    <property type="project" value="TreeGrafter"/>
</dbReference>
<reference evidence="4 5" key="1">
    <citation type="submission" date="2015-10" db="EMBL/GenBank/DDBJ databases">
        <title>Mycobacterium gordonae draft genome assembly.</title>
        <authorList>
            <person name="Ustinova V."/>
            <person name="Smirnova T."/>
            <person name="Blagodatskikh K."/>
            <person name="Varlamov D."/>
            <person name="Larionova E."/>
            <person name="Chernousova L."/>
        </authorList>
    </citation>
    <scope>NUCLEOTIDE SEQUENCE [LARGE SCALE GENOMIC DNA]</scope>
    <source>
        <strain evidence="4 5">CTRI 14-8773</strain>
    </source>
</reference>
<proteinExistence type="predicted"/>
<feature type="region of interest" description="Disordered" evidence="2">
    <location>
        <begin position="1"/>
        <end position="51"/>
    </location>
</feature>
<dbReference type="Pfam" id="PF02195">
    <property type="entry name" value="ParB_N"/>
    <property type="match status" value="1"/>
</dbReference>
<evidence type="ECO:0000256" key="1">
    <source>
        <dbReference type="ARBA" id="ARBA00022829"/>
    </source>
</evidence>
<evidence type="ECO:0000259" key="3">
    <source>
        <dbReference type="SMART" id="SM00470"/>
    </source>
</evidence>
<dbReference type="PANTHER" id="PTHR33375:SF1">
    <property type="entry name" value="CHROMOSOME-PARTITIONING PROTEIN PARB-RELATED"/>
    <property type="match status" value="1"/>
</dbReference>
<protein>
    <submittedName>
        <fullName evidence="4">Peptide transporter</fullName>
    </submittedName>
</protein>
<dbReference type="SUPFAM" id="SSF109709">
    <property type="entry name" value="KorB DNA-binding domain-like"/>
    <property type="match status" value="1"/>
</dbReference>
<dbReference type="InterPro" id="IPR036086">
    <property type="entry name" value="ParB/Sulfiredoxin_sf"/>
</dbReference>
<evidence type="ECO:0000313" key="4">
    <source>
        <dbReference type="EMBL" id="KQH79874.1"/>
    </source>
</evidence>
<evidence type="ECO:0000313" key="5">
    <source>
        <dbReference type="Proteomes" id="UP000051677"/>
    </source>
</evidence>
<dbReference type="Gene3D" id="1.10.10.2830">
    <property type="match status" value="1"/>
</dbReference>
<sequence length="277" mass="30165">MAARGKRTSLAALAADVGDNSPVDQQPEVGPARSAPLAQLTPNPRNPREDLGDLADLASIADMQLQPAVVVTANAYRALYPDDEITTRYVVVNGCRRLAAAHKYGRTDLDVVVNDTIARDRVTLISAAITENVDRQDFDVIEEARAVEALVAECGRADVAGQRLHRTEGWVSQRRALLKLAPELQTALRRGELAIREARSLARVPLEQQVARWRAAQDKQQSNDKPTGDPPTPAPSRSRAITTALSKFDSQPNLLADALREYLGTDGVDRLLNLLKA</sequence>
<dbReference type="SUPFAM" id="SSF110849">
    <property type="entry name" value="ParB/Sulfiredoxin"/>
    <property type="match status" value="1"/>
</dbReference>
<feature type="region of interest" description="Disordered" evidence="2">
    <location>
        <begin position="214"/>
        <end position="238"/>
    </location>
</feature>
<dbReference type="Proteomes" id="UP000051677">
    <property type="component" value="Unassembled WGS sequence"/>
</dbReference>
<organism evidence="4 5">
    <name type="scientific">Mycobacterium gordonae</name>
    <dbReference type="NCBI Taxonomy" id="1778"/>
    <lineage>
        <taxon>Bacteria</taxon>
        <taxon>Bacillati</taxon>
        <taxon>Actinomycetota</taxon>
        <taxon>Actinomycetes</taxon>
        <taxon>Mycobacteriales</taxon>
        <taxon>Mycobacteriaceae</taxon>
        <taxon>Mycobacterium</taxon>
    </lineage>
</organism>
<dbReference type="OrthoDB" id="70307at2"/>
<dbReference type="Pfam" id="PF17762">
    <property type="entry name" value="HTH_ParB"/>
    <property type="match status" value="1"/>
</dbReference>
<dbReference type="InterPro" id="IPR003115">
    <property type="entry name" value="ParB_N"/>
</dbReference>
<feature type="domain" description="ParB-like N-terminal" evidence="3">
    <location>
        <begin position="33"/>
        <end position="133"/>
    </location>
</feature>
<dbReference type="InterPro" id="IPR041468">
    <property type="entry name" value="HTH_ParB/Spo0J"/>
</dbReference>
<dbReference type="GO" id="GO:0007059">
    <property type="term" value="P:chromosome segregation"/>
    <property type="evidence" value="ECO:0007669"/>
    <property type="project" value="UniProtKB-KW"/>
</dbReference>
<dbReference type="GO" id="GO:0005694">
    <property type="term" value="C:chromosome"/>
    <property type="evidence" value="ECO:0007669"/>
    <property type="project" value="TreeGrafter"/>
</dbReference>
<name>A0A0Q2LVR9_MYCGO</name>
<dbReference type="AlphaFoldDB" id="A0A0Q2LVR9"/>
<keyword evidence="1" id="KW-0159">Chromosome partition</keyword>
<dbReference type="EMBL" id="LKTM01000058">
    <property type="protein sequence ID" value="KQH79874.1"/>
    <property type="molecule type" value="Genomic_DNA"/>
</dbReference>
<dbReference type="SMART" id="SM00470">
    <property type="entry name" value="ParB"/>
    <property type="match status" value="1"/>
</dbReference>
<dbReference type="InterPro" id="IPR050336">
    <property type="entry name" value="Chromosome_partition/occlusion"/>
</dbReference>
<accession>A0A0Q2LVR9</accession>
<dbReference type="RefSeq" id="WP_055577250.1">
    <property type="nucleotide sequence ID" value="NZ_LKTM01000058.1"/>
</dbReference>
<evidence type="ECO:0000256" key="2">
    <source>
        <dbReference type="SAM" id="MobiDB-lite"/>
    </source>
</evidence>